<evidence type="ECO:0000313" key="2">
    <source>
        <dbReference type="WBParaSite" id="JU765_v2.g288.t1"/>
    </source>
</evidence>
<evidence type="ECO:0000313" key="1">
    <source>
        <dbReference type="Proteomes" id="UP000887576"/>
    </source>
</evidence>
<sequence>MNPLEAVEHQGGLQLTDPPFLIEVDRRCYWRNQPIGLTLKGNSTKDKFKGFVIQPIVWKGSKYGRRIGQFMRLDDNGSWQQQCFRKRDSVTHSHDEKKTQIKLWWKNDEDESQYVQFVATVVIHIKKFWVKSVLSDPIPPCRVEREVKAWTRPQITVPPPPNQFKMDTWKLFNHESAGTFPRSISSFPEEQESQKPMPVRIPITTPRPPPPTPPKAVEISGDVTTTRFTQSPRMLPPSTTSRPVFVPSPTTAAPIQQPEVRPRQKLTHIIPLPNMEVNSRHRSTGVVSPLRQPKLITIPPLNPPRTVFQQQQFRPQPQPQTPMLSRLQQINREIANRLQQQRAQNQCQDLDTAGRCFGWIVYCGQSLYMERFCRRTCRFC</sequence>
<organism evidence="1 2">
    <name type="scientific">Panagrolaimus sp. JU765</name>
    <dbReference type="NCBI Taxonomy" id="591449"/>
    <lineage>
        <taxon>Eukaryota</taxon>
        <taxon>Metazoa</taxon>
        <taxon>Ecdysozoa</taxon>
        <taxon>Nematoda</taxon>
        <taxon>Chromadorea</taxon>
        <taxon>Rhabditida</taxon>
        <taxon>Tylenchina</taxon>
        <taxon>Panagrolaimomorpha</taxon>
        <taxon>Panagrolaimoidea</taxon>
        <taxon>Panagrolaimidae</taxon>
        <taxon>Panagrolaimus</taxon>
    </lineage>
</organism>
<dbReference type="WBParaSite" id="JU765_v2.g288.t1">
    <property type="protein sequence ID" value="JU765_v2.g288.t1"/>
    <property type="gene ID" value="JU765_v2.g288"/>
</dbReference>
<reference evidence="2" key="1">
    <citation type="submission" date="2022-11" db="UniProtKB">
        <authorList>
            <consortium name="WormBaseParasite"/>
        </authorList>
    </citation>
    <scope>IDENTIFICATION</scope>
</reference>
<dbReference type="Proteomes" id="UP000887576">
    <property type="component" value="Unplaced"/>
</dbReference>
<name>A0AC34R2S8_9BILA</name>
<protein>
    <submittedName>
        <fullName evidence="2">ShKT domain-containing protein</fullName>
    </submittedName>
</protein>
<accession>A0AC34R2S8</accession>
<proteinExistence type="predicted"/>